<evidence type="ECO:0000313" key="1">
    <source>
        <dbReference type="EMBL" id="CAG9942363.1"/>
    </source>
</evidence>
<comment type="caution">
    <text evidence="1">The sequence shown here is derived from an EMBL/GenBank/DDBJ whole genome shotgun (WGS) entry which is preliminary data.</text>
</comment>
<name>A0ACA9TNK2_BIOOC</name>
<dbReference type="Proteomes" id="UP000836387">
    <property type="component" value="Unassembled WGS sequence"/>
</dbReference>
<proteinExistence type="predicted"/>
<reference evidence="1" key="1">
    <citation type="submission" date="2020-04" db="EMBL/GenBank/DDBJ databases">
        <authorList>
            <person name="Broberg M."/>
        </authorList>
    </citation>
    <scope>NUCLEOTIDE SEQUENCE</scope>
</reference>
<organism evidence="1 2">
    <name type="scientific">Clonostachys rosea f. rosea IK726</name>
    <dbReference type="NCBI Taxonomy" id="1349383"/>
    <lineage>
        <taxon>Eukaryota</taxon>
        <taxon>Fungi</taxon>
        <taxon>Dikarya</taxon>
        <taxon>Ascomycota</taxon>
        <taxon>Pezizomycotina</taxon>
        <taxon>Sordariomycetes</taxon>
        <taxon>Hypocreomycetidae</taxon>
        <taxon>Hypocreales</taxon>
        <taxon>Bionectriaceae</taxon>
        <taxon>Clonostachys</taxon>
    </lineage>
</organism>
<protein>
    <submittedName>
        <fullName evidence="1">Uncharacterized protein</fullName>
    </submittedName>
</protein>
<gene>
    <name evidence="1" type="ORF">CRV2_00009296</name>
</gene>
<reference evidence="1" key="2">
    <citation type="submission" date="2021-10" db="EMBL/GenBank/DDBJ databases">
        <authorList>
            <person name="Piombo E."/>
        </authorList>
    </citation>
    <scope>NUCLEOTIDE SEQUENCE</scope>
</reference>
<accession>A0ACA9TNK2</accession>
<sequence>MGDNVTPYLEPVVPSCWLPVVHAKSLQRLSRAIGRSVPTEDMFIDDDGLLSWQGRRGNVVQTQASLIVRMVLARTGEEGGEAENVSLDFIARRGNRRLLEAWMQGIRPAEMTIGRDLLPVWPALGLVVLPPIPIPPRVLQWLDSLVHYHDSDYTVFVVRTALDPYFPRDARELVVLVAIVVQLGCLISQF</sequence>
<dbReference type="EMBL" id="CADEHS020000006">
    <property type="protein sequence ID" value="CAG9942363.1"/>
    <property type="molecule type" value="Genomic_DNA"/>
</dbReference>
<keyword evidence="2" id="KW-1185">Reference proteome</keyword>
<evidence type="ECO:0000313" key="2">
    <source>
        <dbReference type="Proteomes" id="UP000836387"/>
    </source>
</evidence>